<feature type="region of interest" description="Disordered" evidence="1">
    <location>
        <begin position="40"/>
        <end position="59"/>
    </location>
</feature>
<dbReference type="HOGENOM" id="CLU_2592103_0_0_1"/>
<dbReference type="EMBL" id="JH818123">
    <property type="protein sequence ID" value="EKC35685.1"/>
    <property type="molecule type" value="Genomic_DNA"/>
</dbReference>
<accession>K1R3F3</accession>
<evidence type="ECO:0000256" key="1">
    <source>
        <dbReference type="SAM" id="MobiDB-lite"/>
    </source>
</evidence>
<dbReference type="InParanoid" id="K1R3F3"/>
<protein>
    <submittedName>
        <fullName evidence="2">Uncharacterized protein</fullName>
    </submittedName>
</protein>
<gene>
    <name evidence="2" type="ORF">CGI_10008980</name>
</gene>
<feature type="compositionally biased region" description="Polar residues" evidence="1">
    <location>
        <begin position="11"/>
        <end position="29"/>
    </location>
</feature>
<evidence type="ECO:0000313" key="2">
    <source>
        <dbReference type="EMBL" id="EKC35685.1"/>
    </source>
</evidence>
<dbReference type="AlphaFoldDB" id="K1R3F3"/>
<organism evidence="2">
    <name type="scientific">Magallana gigas</name>
    <name type="common">Pacific oyster</name>
    <name type="synonym">Crassostrea gigas</name>
    <dbReference type="NCBI Taxonomy" id="29159"/>
    <lineage>
        <taxon>Eukaryota</taxon>
        <taxon>Metazoa</taxon>
        <taxon>Spiralia</taxon>
        <taxon>Lophotrochozoa</taxon>
        <taxon>Mollusca</taxon>
        <taxon>Bivalvia</taxon>
        <taxon>Autobranchia</taxon>
        <taxon>Pteriomorphia</taxon>
        <taxon>Ostreida</taxon>
        <taxon>Ostreoidea</taxon>
        <taxon>Ostreidae</taxon>
        <taxon>Magallana</taxon>
    </lineage>
</organism>
<proteinExistence type="predicted"/>
<feature type="region of interest" description="Disordered" evidence="1">
    <location>
        <begin position="1"/>
        <end position="32"/>
    </location>
</feature>
<sequence>MGPYVYRRQGPRQTSCSENMIHGTNTEQTMDPRCKVAVRDNRHGGLSRTDQEPTSGKRGVQITNLRLNMNNMQTHLVSNH</sequence>
<name>K1R3F3_MAGGI</name>
<reference evidence="2" key="1">
    <citation type="journal article" date="2012" name="Nature">
        <title>The oyster genome reveals stress adaptation and complexity of shell formation.</title>
        <authorList>
            <person name="Zhang G."/>
            <person name="Fang X."/>
            <person name="Guo X."/>
            <person name="Li L."/>
            <person name="Luo R."/>
            <person name="Xu F."/>
            <person name="Yang P."/>
            <person name="Zhang L."/>
            <person name="Wang X."/>
            <person name="Qi H."/>
            <person name="Xiong Z."/>
            <person name="Que H."/>
            <person name="Xie Y."/>
            <person name="Holland P.W."/>
            <person name="Paps J."/>
            <person name="Zhu Y."/>
            <person name="Wu F."/>
            <person name="Chen Y."/>
            <person name="Wang J."/>
            <person name="Peng C."/>
            <person name="Meng J."/>
            <person name="Yang L."/>
            <person name="Liu J."/>
            <person name="Wen B."/>
            <person name="Zhang N."/>
            <person name="Huang Z."/>
            <person name="Zhu Q."/>
            <person name="Feng Y."/>
            <person name="Mount A."/>
            <person name="Hedgecock D."/>
            <person name="Xu Z."/>
            <person name="Liu Y."/>
            <person name="Domazet-Loso T."/>
            <person name="Du Y."/>
            <person name="Sun X."/>
            <person name="Zhang S."/>
            <person name="Liu B."/>
            <person name="Cheng P."/>
            <person name="Jiang X."/>
            <person name="Li J."/>
            <person name="Fan D."/>
            <person name="Wang W."/>
            <person name="Fu W."/>
            <person name="Wang T."/>
            <person name="Wang B."/>
            <person name="Zhang J."/>
            <person name="Peng Z."/>
            <person name="Li Y."/>
            <person name="Li N."/>
            <person name="Wang J."/>
            <person name="Chen M."/>
            <person name="He Y."/>
            <person name="Tan F."/>
            <person name="Song X."/>
            <person name="Zheng Q."/>
            <person name="Huang R."/>
            <person name="Yang H."/>
            <person name="Du X."/>
            <person name="Chen L."/>
            <person name="Yang M."/>
            <person name="Gaffney P.M."/>
            <person name="Wang S."/>
            <person name="Luo L."/>
            <person name="She Z."/>
            <person name="Ming Y."/>
            <person name="Huang W."/>
            <person name="Zhang S."/>
            <person name="Huang B."/>
            <person name="Zhang Y."/>
            <person name="Qu T."/>
            <person name="Ni P."/>
            <person name="Miao G."/>
            <person name="Wang J."/>
            <person name="Wang Q."/>
            <person name="Steinberg C.E."/>
            <person name="Wang H."/>
            <person name="Li N."/>
            <person name="Qian L."/>
            <person name="Zhang G."/>
            <person name="Li Y."/>
            <person name="Yang H."/>
            <person name="Liu X."/>
            <person name="Wang J."/>
            <person name="Yin Y."/>
            <person name="Wang J."/>
        </authorList>
    </citation>
    <scope>NUCLEOTIDE SEQUENCE [LARGE SCALE GENOMIC DNA]</scope>
    <source>
        <strain evidence="2">05x7-T-G4-1.051#20</strain>
    </source>
</reference>